<sequence length="331" mass="36856">MRLQKGTKVSRKAEVPFGCWRCAEIICGNGHYYSIRYDGCNDDAVAAMVPRKAIRPCPPVLELTQDWQRGDVVEVCQNFSWSTAVVLKVLGENNVLVRLLGSSFDFMVNKIDIRVRQTWQNEEWIVLGKGSSSDKNGKCNKAIAPRLSSMFSAQAQKTTTSTQQSSNYDYLNDKKEVGYQNSHLGSSSKALKRKSHPQVGLSAGPPKNLRVTDNEHTGGSPNNRKSDDSVSSSVGSCSVTGFGVHIRDLEVATSDAESACHCRYEKRNCSLSSKKEKEAEIHRSELQEYRYIIETLHAAGPLSWEQEAFITDVRRSLHISNDEHLALISNL</sequence>
<organism evidence="5 6">
    <name type="scientific">Acacia crassicarpa</name>
    <name type="common">northern wattle</name>
    <dbReference type="NCBI Taxonomy" id="499986"/>
    <lineage>
        <taxon>Eukaryota</taxon>
        <taxon>Viridiplantae</taxon>
        <taxon>Streptophyta</taxon>
        <taxon>Embryophyta</taxon>
        <taxon>Tracheophyta</taxon>
        <taxon>Spermatophyta</taxon>
        <taxon>Magnoliopsida</taxon>
        <taxon>eudicotyledons</taxon>
        <taxon>Gunneridae</taxon>
        <taxon>Pentapetalae</taxon>
        <taxon>rosids</taxon>
        <taxon>fabids</taxon>
        <taxon>Fabales</taxon>
        <taxon>Fabaceae</taxon>
        <taxon>Caesalpinioideae</taxon>
        <taxon>mimosoid clade</taxon>
        <taxon>Acacieae</taxon>
        <taxon>Acacia</taxon>
    </lineage>
</organism>
<dbReference type="Proteomes" id="UP001293593">
    <property type="component" value="Unassembled WGS sequence"/>
</dbReference>
<comment type="caution">
    <text evidence="5">The sequence shown here is derived from an EMBL/GenBank/DDBJ whole genome shotgun (WGS) entry which is preliminary data.</text>
</comment>
<evidence type="ECO:0000313" key="6">
    <source>
        <dbReference type="Proteomes" id="UP001293593"/>
    </source>
</evidence>
<evidence type="ECO:0000256" key="3">
    <source>
        <dbReference type="SAM" id="MobiDB-lite"/>
    </source>
</evidence>
<protein>
    <recommendedName>
        <fullName evidence="4">ENT domain-containing protein</fullName>
    </recommendedName>
</protein>
<feature type="region of interest" description="Disordered" evidence="3">
    <location>
        <begin position="181"/>
        <end position="232"/>
    </location>
</feature>
<dbReference type="PANTHER" id="PTHR31917:SF5">
    <property type="entry name" value="OS02G0204500 PROTEIN"/>
    <property type="match status" value="1"/>
</dbReference>
<keyword evidence="6" id="KW-1185">Reference proteome</keyword>
<dbReference type="Pfam" id="PF03735">
    <property type="entry name" value="ENT"/>
    <property type="match status" value="1"/>
</dbReference>
<dbReference type="Pfam" id="PF05641">
    <property type="entry name" value="Agenet"/>
    <property type="match status" value="1"/>
</dbReference>
<feature type="domain" description="ENT" evidence="4">
    <location>
        <begin position="277"/>
        <end position="331"/>
    </location>
</feature>
<dbReference type="SUPFAM" id="SSF158639">
    <property type="entry name" value="ENT-like"/>
    <property type="match status" value="1"/>
</dbReference>
<gene>
    <name evidence="5" type="ORF">QN277_006957</name>
</gene>
<dbReference type="SMART" id="SM00743">
    <property type="entry name" value="Agenet"/>
    <property type="match status" value="2"/>
</dbReference>
<evidence type="ECO:0000259" key="4">
    <source>
        <dbReference type="PROSITE" id="PS51138"/>
    </source>
</evidence>
<dbReference type="InterPro" id="IPR014002">
    <property type="entry name" value="Agenet_dom_plant"/>
</dbReference>
<dbReference type="EMBL" id="JAWXYG010000012">
    <property type="protein sequence ID" value="KAK4257360.1"/>
    <property type="molecule type" value="Genomic_DNA"/>
</dbReference>
<proteinExistence type="predicted"/>
<dbReference type="InterPro" id="IPR005491">
    <property type="entry name" value="ENT_dom"/>
</dbReference>
<dbReference type="GO" id="GO:0005634">
    <property type="term" value="C:nucleus"/>
    <property type="evidence" value="ECO:0007669"/>
    <property type="project" value="UniProtKB-SubCell"/>
</dbReference>
<dbReference type="SMART" id="SM01191">
    <property type="entry name" value="ENT"/>
    <property type="match status" value="1"/>
</dbReference>
<dbReference type="PANTHER" id="PTHR31917">
    <property type="entry name" value="AGENET DOMAIN-CONTAINING PROTEIN-RELATED"/>
    <property type="match status" value="1"/>
</dbReference>
<name>A0AAE1JTI8_9FABA</name>
<evidence type="ECO:0000313" key="5">
    <source>
        <dbReference type="EMBL" id="KAK4257360.1"/>
    </source>
</evidence>
<dbReference type="InterPro" id="IPR008395">
    <property type="entry name" value="Agenet-like_dom"/>
</dbReference>
<accession>A0AAE1JTI8</accession>
<dbReference type="InterPro" id="IPR036142">
    <property type="entry name" value="ENT_dom-like_sf"/>
</dbReference>
<evidence type="ECO:0000256" key="1">
    <source>
        <dbReference type="ARBA" id="ARBA00004123"/>
    </source>
</evidence>
<keyword evidence="2" id="KW-0539">Nucleus</keyword>
<dbReference type="Gene3D" id="1.10.1240.40">
    <property type="entry name" value="ENT domain"/>
    <property type="match status" value="1"/>
</dbReference>
<reference evidence="5" key="1">
    <citation type="submission" date="2023-10" db="EMBL/GenBank/DDBJ databases">
        <title>Chromosome-level genome of the transformable northern wattle, Acacia crassicarpa.</title>
        <authorList>
            <person name="Massaro I."/>
            <person name="Sinha N.R."/>
            <person name="Poethig S."/>
            <person name="Leichty A.R."/>
        </authorList>
    </citation>
    <scope>NUCLEOTIDE SEQUENCE</scope>
    <source>
        <strain evidence="5">Acra3RX</strain>
        <tissue evidence="5">Leaf</tissue>
    </source>
</reference>
<dbReference type="AlphaFoldDB" id="A0AAE1JTI8"/>
<dbReference type="PROSITE" id="PS51138">
    <property type="entry name" value="ENT"/>
    <property type="match status" value="1"/>
</dbReference>
<evidence type="ECO:0000256" key="2">
    <source>
        <dbReference type="ARBA" id="ARBA00023242"/>
    </source>
</evidence>
<comment type="subcellular location">
    <subcellularLocation>
        <location evidence="1">Nucleus</location>
    </subcellularLocation>
</comment>